<dbReference type="SUPFAM" id="SSF53271">
    <property type="entry name" value="PRTase-like"/>
    <property type="match status" value="1"/>
</dbReference>
<comment type="similarity">
    <text evidence="2 15">Belongs to the UPRTase family.</text>
</comment>
<dbReference type="Pfam" id="PF14681">
    <property type="entry name" value="UPRTase"/>
    <property type="match status" value="1"/>
</dbReference>
<evidence type="ECO:0000256" key="14">
    <source>
        <dbReference type="ARBA" id="ARBA00079807"/>
    </source>
</evidence>
<evidence type="ECO:0000256" key="8">
    <source>
        <dbReference type="ARBA" id="ARBA00022842"/>
    </source>
</evidence>
<keyword evidence="8 15" id="KW-0460">Magnesium</keyword>
<comment type="pathway">
    <text evidence="1 15">Pyrimidine metabolism; UMP biosynthesis via salvage pathway; UMP from uracil: step 1/1.</text>
</comment>
<accession>A0A7V3VST5</accession>
<evidence type="ECO:0000256" key="1">
    <source>
        <dbReference type="ARBA" id="ARBA00005180"/>
    </source>
</evidence>
<protein>
    <recommendedName>
        <fullName evidence="13 15">Uracil phosphoribosyltransferase</fullName>
        <ecNumber evidence="3 15">2.4.2.9</ecNumber>
    </recommendedName>
    <alternativeName>
        <fullName evidence="10 15">UMP pyrophosphorylase</fullName>
    </alternativeName>
    <alternativeName>
        <fullName evidence="14 15">UPRTase</fullName>
    </alternativeName>
</protein>
<dbReference type="PANTHER" id="PTHR32315:SF4">
    <property type="entry name" value="URACIL PHOSPHORIBOSYLTRANSFERASE, CHLOROPLASTIC"/>
    <property type="match status" value="1"/>
</dbReference>
<feature type="binding site" evidence="15">
    <location>
        <position position="102"/>
    </location>
    <ligand>
        <name>5-phospho-alpha-D-ribose 1-diphosphate</name>
        <dbReference type="ChEBI" id="CHEBI:58017"/>
    </ligand>
</feature>
<dbReference type="NCBIfam" id="TIGR01091">
    <property type="entry name" value="upp"/>
    <property type="match status" value="1"/>
</dbReference>
<dbReference type="HAMAP" id="MF_01218_B">
    <property type="entry name" value="Upp_B"/>
    <property type="match status" value="1"/>
</dbReference>
<dbReference type="InterPro" id="IPR029057">
    <property type="entry name" value="PRTase-like"/>
</dbReference>
<gene>
    <name evidence="15 17" type="primary">upp</name>
    <name evidence="17" type="ORF">ENX73_02690</name>
</gene>
<dbReference type="GO" id="GO:0006223">
    <property type="term" value="P:uracil salvage"/>
    <property type="evidence" value="ECO:0007669"/>
    <property type="project" value="InterPro"/>
</dbReference>
<evidence type="ECO:0000313" key="17">
    <source>
        <dbReference type="EMBL" id="HGE75015.1"/>
    </source>
</evidence>
<organism evidence="17">
    <name type="scientific">Mesoaciditoga lauensis</name>
    <dbReference type="NCBI Taxonomy" id="1495039"/>
    <lineage>
        <taxon>Bacteria</taxon>
        <taxon>Thermotogati</taxon>
        <taxon>Thermotogota</taxon>
        <taxon>Thermotogae</taxon>
        <taxon>Mesoaciditogales</taxon>
        <taxon>Mesoaciditogaceae</taxon>
        <taxon>Mesoaciditoga</taxon>
    </lineage>
</organism>
<feature type="binding site" evidence="15">
    <location>
        <begin position="197"/>
        <end position="199"/>
    </location>
    <ligand>
        <name>uracil</name>
        <dbReference type="ChEBI" id="CHEBI:17568"/>
    </ligand>
</feature>
<dbReference type="FunFam" id="3.40.50.2020:FF:000003">
    <property type="entry name" value="Uracil phosphoribosyltransferase"/>
    <property type="match status" value="1"/>
</dbReference>
<keyword evidence="7 15" id="KW-0547">Nucleotide-binding</keyword>
<dbReference type="CDD" id="cd06223">
    <property type="entry name" value="PRTases_typeI"/>
    <property type="match status" value="1"/>
</dbReference>
<dbReference type="EC" id="2.4.2.9" evidence="3 15"/>
<keyword evidence="9 15" id="KW-0342">GTP-binding</keyword>
<feature type="binding site" evidence="15">
    <location>
        <position position="192"/>
    </location>
    <ligand>
        <name>uracil</name>
        <dbReference type="ChEBI" id="CHEBI:17568"/>
    </ligand>
</feature>
<comment type="catalytic activity">
    <reaction evidence="11 15">
        <text>UMP + diphosphate = 5-phospho-alpha-D-ribose 1-diphosphate + uracil</text>
        <dbReference type="Rhea" id="RHEA:13017"/>
        <dbReference type="ChEBI" id="CHEBI:17568"/>
        <dbReference type="ChEBI" id="CHEBI:33019"/>
        <dbReference type="ChEBI" id="CHEBI:57865"/>
        <dbReference type="ChEBI" id="CHEBI:58017"/>
        <dbReference type="EC" id="2.4.2.9"/>
    </reaction>
</comment>
<evidence type="ECO:0000256" key="2">
    <source>
        <dbReference type="ARBA" id="ARBA00009516"/>
    </source>
</evidence>
<keyword evidence="6 15" id="KW-0808">Transferase</keyword>
<evidence type="ECO:0000256" key="3">
    <source>
        <dbReference type="ARBA" id="ARBA00011894"/>
    </source>
</evidence>
<comment type="caution">
    <text evidence="17">The sequence shown here is derived from an EMBL/GenBank/DDBJ whole genome shotgun (WGS) entry which is preliminary data.</text>
</comment>
<dbReference type="Gene3D" id="3.40.50.2020">
    <property type="match status" value="1"/>
</dbReference>
<dbReference type="UniPathway" id="UPA00574">
    <property type="reaction ID" value="UER00636"/>
</dbReference>
<dbReference type="GO" id="GO:0000287">
    <property type="term" value="F:magnesium ion binding"/>
    <property type="evidence" value="ECO:0007669"/>
    <property type="project" value="UniProtKB-UniRule"/>
</dbReference>
<keyword evidence="5 15" id="KW-0328">Glycosyltransferase</keyword>
<comment type="function">
    <text evidence="12 15">Catalyzes the conversion of uracil and 5-phospho-alpha-D-ribose 1-diphosphate (PRPP) to UMP and diphosphate.</text>
</comment>
<feature type="binding site" evidence="15">
    <location>
        <begin position="129"/>
        <end position="137"/>
    </location>
    <ligand>
        <name>5-phospho-alpha-D-ribose 1-diphosphate</name>
        <dbReference type="ChEBI" id="CHEBI:58017"/>
    </ligand>
</feature>
<dbReference type="InterPro" id="IPR034332">
    <property type="entry name" value="Upp_B"/>
</dbReference>
<dbReference type="NCBIfam" id="NF001097">
    <property type="entry name" value="PRK00129.1"/>
    <property type="match status" value="1"/>
</dbReference>
<evidence type="ECO:0000256" key="11">
    <source>
        <dbReference type="ARBA" id="ARBA00052919"/>
    </source>
</evidence>
<feature type="binding site" evidence="15">
    <location>
        <position position="198"/>
    </location>
    <ligand>
        <name>5-phospho-alpha-D-ribose 1-diphosphate</name>
        <dbReference type="ChEBI" id="CHEBI:58017"/>
    </ligand>
</feature>
<keyword evidence="4 15" id="KW-0021">Allosteric enzyme</keyword>
<comment type="cofactor">
    <cofactor evidence="15">
        <name>Mg(2+)</name>
        <dbReference type="ChEBI" id="CHEBI:18420"/>
    </cofactor>
    <text evidence="15">Binds 1 Mg(2+) ion per subunit. The magnesium is bound as Mg-PRPP.</text>
</comment>
<evidence type="ECO:0000256" key="9">
    <source>
        <dbReference type="ARBA" id="ARBA00023134"/>
    </source>
</evidence>
<reference evidence="17" key="1">
    <citation type="journal article" date="2020" name="mSystems">
        <title>Genome- and Community-Level Interaction Insights into Carbon Utilization and Element Cycling Functions of Hydrothermarchaeota in Hydrothermal Sediment.</title>
        <authorList>
            <person name="Zhou Z."/>
            <person name="Liu Y."/>
            <person name="Xu W."/>
            <person name="Pan J."/>
            <person name="Luo Z.H."/>
            <person name="Li M."/>
        </authorList>
    </citation>
    <scope>NUCLEOTIDE SEQUENCE [LARGE SCALE GENOMIC DNA]</scope>
    <source>
        <strain evidence="17">SpSt-966</strain>
    </source>
</reference>
<sequence length="207" mass="22935">MHLVVDHPLVLHKLTILRDKATGPKEFRELVREIATLMTYEATRHLNLKRKVVETPLEKCEGYEINDKNIVIVPILRAGLGMIDGVLQLVPNASVGYAGMYRDPATKMPVEYYAKFPAFFDDTEVFILDPMLATGNSAVKAIDLVKAHGGKHITLLSIVAAPEGLKVVESAHKDVKILTCTVDRELNDDAYILPGLGDAGDRLYRTK</sequence>
<feature type="domain" description="Phosphoribosyltransferase" evidence="16">
    <location>
        <begin position="4"/>
        <end position="206"/>
    </location>
</feature>
<dbReference type="PANTHER" id="PTHR32315">
    <property type="entry name" value="ADENINE PHOSPHORIBOSYLTRANSFERASE"/>
    <property type="match status" value="1"/>
</dbReference>
<name>A0A7V3VST5_9BACT</name>
<dbReference type="GO" id="GO:0005525">
    <property type="term" value="F:GTP binding"/>
    <property type="evidence" value="ECO:0007669"/>
    <property type="project" value="UniProtKB-KW"/>
</dbReference>
<evidence type="ECO:0000259" key="16">
    <source>
        <dbReference type="Pfam" id="PF14681"/>
    </source>
</evidence>
<evidence type="ECO:0000256" key="4">
    <source>
        <dbReference type="ARBA" id="ARBA00022533"/>
    </source>
</evidence>
<dbReference type="AlphaFoldDB" id="A0A7V3VST5"/>
<dbReference type="GO" id="GO:0005737">
    <property type="term" value="C:cytoplasm"/>
    <property type="evidence" value="ECO:0007669"/>
    <property type="project" value="UniProtKB-ARBA"/>
</dbReference>
<dbReference type="InterPro" id="IPR005765">
    <property type="entry name" value="UPRT"/>
</dbReference>
<evidence type="ECO:0000256" key="5">
    <source>
        <dbReference type="ARBA" id="ARBA00022676"/>
    </source>
</evidence>
<feature type="binding site" evidence="15">
    <location>
        <position position="77"/>
    </location>
    <ligand>
        <name>5-phospho-alpha-D-ribose 1-diphosphate</name>
        <dbReference type="ChEBI" id="CHEBI:58017"/>
    </ligand>
</feature>
<proteinExistence type="inferred from homology"/>
<evidence type="ECO:0000256" key="6">
    <source>
        <dbReference type="ARBA" id="ARBA00022679"/>
    </source>
</evidence>
<comment type="activity regulation">
    <text evidence="15">Allosterically activated by GTP.</text>
</comment>
<dbReference type="GO" id="GO:0004845">
    <property type="term" value="F:uracil phosphoribosyltransferase activity"/>
    <property type="evidence" value="ECO:0007669"/>
    <property type="project" value="UniProtKB-UniRule"/>
</dbReference>
<evidence type="ECO:0000256" key="10">
    <source>
        <dbReference type="ARBA" id="ARBA00031082"/>
    </source>
</evidence>
<dbReference type="InterPro" id="IPR050054">
    <property type="entry name" value="UPRTase/APRTase"/>
</dbReference>
<evidence type="ECO:0000256" key="12">
    <source>
        <dbReference type="ARBA" id="ARBA00056901"/>
    </source>
</evidence>
<evidence type="ECO:0000256" key="13">
    <source>
        <dbReference type="ARBA" id="ARBA00072146"/>
    </source>
</evidence>
<dbReference type="GO" id="GO:0044206">
    <property type="term" value="P:UMP salvage"/>
    <property type="evidence" value="ECO:0007669"/>
    <property type="project" value="UniProtKB-UniRule"/>
</dbReference>
<dbReference type="EMBL" id="DTPE01000111">
    <property type="protein sequence ID" value="HGE75015.1"/>
    <property type="molecule type" value="Genomic_DNA"/>
</dbReference>
<evidence type="ECO:0000256" key="7">
    <source>
        <dbReference type="ARBA" id="ARBA00022741"/>
    </source>
</evidence>
<dbReference type="InterPro" id="IPR000836">
    <property type="entry name" value="PRTase_dom"/>
</dbReference>
<evidence type="ECO:0000256" key="15">
    <source>
        <dbReference type="HAMAP-Rule" id="MF_01218"/>
    </source>
</evidence>